<dbReference type="EMBL" id="FOUZ01000029">
    <property type="protein sequence ID" value="SFN72625.1"/>
    <property type="molecule type" value="Genomic_DNA"/>
</dbReference>
<evidence type="ECO:0000313" key="3">
    <source>
        <dbReference type="Proteomes" id="UP000199149"/>
    </source>
</evidence>
<accession>A0A1I5BD45</accession>
<name>A0A1I5BD45_9FLAO</name>
<dbReference type="OrthoDB" id="1110966at2"/>
<feature type="region of interest" description="Disordered" evidence="1">
    <location>
        <begin position="227"/>
        <end position="247"/>
    </location>
</feature>
<evidence type="ECO:0000313" key="2">
    <source>
        <dbReference type="EMBL" id="SFN72625.1"/>
    </source>
</evidence>
<keyword evidence="3" id="KW-1185">Reference proteome</keyword>
<protein>
    <submittedName>
        <fullName evidence="2">Uncharacterized protein</fullName>
    </submittedName>
</protein>
<dbReference type="PROSITE" id="PS51257">
    <property type="entry name" value="PROKAR_LIPOPROTEIN"/>
    <property type="match status" value="1"/>
</dbReference>
<dbReference type="STRING" id="684065.SAMN05421738_1291"/>
<sequence length="539" mass="60816">MKKILTTLLIALSITSISSCDEDVTSSLIEETSINSNTQNGSIVNGRLYFKSEDDFKSYYSKLDSKNLEQISNELDSKLYSKDFNSLVPYFTEYTSPDVIKEFTETSLNSITSTSLTNEDILDHFDDMEDVIGDDLFAAFLNNNSEIQISNEIYKYTDQGLFIARTDKYAELSVIMDDYNVHSLNDIYNIQKIEEPLSYNPDGGLVQLEDGISHYINYLIQPSEGGGDGGGYSGGSNPGTSTGNAPENLETIAKNLAECNLKSPLLGNIFGISKVCTNEYENRKRVKIKYYKVDLKLAYIIGIKVKNQKKAGIWFNEKAEKLALGINSLSWGYDHTSDFTKVREQKLSGIVTYFINDITAGGNNPYRVSGKQIFRDNGYGQISHIGAYYSPKLPFEKRLKLDAVMEIAIDNKIVKNEEEARNIFYNFIFDKTKSLFNSLNNKHLNRIGVVIATPKARWIQLYDFSNTCTDCKTIEHVFDWGIMSPKFTYNFGTGSGPNPLNIDWSGDFNSPDILGINAYGMVKKSDKWYGNKFIFNEDK</sequence>
<evidence type="ECO:0000256" key="1">
    <source>
        <dbReference type="SAM" id="MobiDB-lite"/>
    </source>
</evidence>
<proteinExistence type="predicted"/>
<gene>
    <name evidence="2" type="ORF">SAMN05421738_1291</name>
</gene>
<dbReference type="AlphaFoldDB" id="A0A1I5BD45"/>
<dbReference type="RefSeq" id="WP_092910670.1">
    <property type="nucleotide sequence ID" value="NZ_FOUZ01000029.1"/>
</dbReference>
<feature type="compositionally biased region" description="Gly residues" evidence="1">
    <location>
        <begin position="227"/>
        <end position="237"/>
    </location>
</feature>
<reference evidence="3" key="1">
    <citation type="submission" date="2016-10" db="EMBL/GenBank/DDBJ databases">
        <authorList>
            <person name="Varghese N."/>
            <person name="Submissions S."/>
        </authorList>
    </citation>
    <scope>NUCLEOTIDE SEQUENCE [LARGE SCALE GENOMIC DNA]</scope>
    <source>
        <strain evidence="3">XJ109</strain>
    </source>
</reference>
<dbReference type="Proteomes" id="UP000199149">
    <property type="component" value="Unassembled WGS sequence"/>
</dbReference>
<organism evidence="2 3">
    <name type="scientific">Algoriella xinjiangensis</name>
    <dbReference type="NCBI Taxonomy" id="684065"/>
    <lineage>
        <taxon>Bacteria</taxon>
        <taxon>Pseudomonadati</taxon>
        <taxon>Bacteroidota</taxon>
        <taxon>Flavobacteriia</taxon>
        <taxon>Flavobacteriales</taxon>
        <taxon>Weeksellaceae</taxon>
        <taxon>Algoriella</taxon>
    </lineage>
</organism>